<feature type="region of interest" description="Disordered" evidence="1">
    <location>
        <begin position="100"/>
        <end position="136"/>
    </location>
</feature>
<reference evidence="2 3" key="1">
    <citation type="journal article" date="2013" name="Curr. Biol.">
        <title>The Genome of the Foraminiferan Reticulomyxa filosa.</title>
        <authorList>
            <person name="Glockner G."/>
            <person name="Hulsmann N."/>
            <person name="Schleicher M."/>
            <person name="Noegel A.A."/>
            <person name="Eichinger L."/>
            <person name="Gallinger C."/>
            <person name="Pawlowski J."/>
            <person name="Sierra R."/>
            <person name="Euteneuer U."/>
            <person name="Pillet L."/>
            <person name="Moustafa A."/>
            <person name="Platzer M."/>
            <person name="Groth M."/>
            <person name="Szafranski K."/>
            <person name="Schliwa M."/>
        </authorList>
    </citation>
    <scope>NUCLEOTIDE SEQUENCE [LARGE SCALE GENOMIC DNA]</scope>
</reference>
<dbReference type="Proteomes" id="UP000023152">
    <property type="component" value="Unassembled WGS sequence"/>
</dbReference>
<sequence>MQIDPTHIITSLKEVVFEGDDIIEHTFETVLRTIVSKKNFDIIIIKSIECQTTPNESVEEIHQLNTLDSTKENEKKILEDDKSIATTEITEKQMETVLNPTSFESKENEENNQEMEEMPKLNQDIQPNNKRSRTTNDQSVQTVLLGIDLQLSEYGKQKLIFEGLIEIKQPTKSKKFSKANKSFLSGGRDIILSRPDASLHLQTLNQTSDEKAITLDGLTKLLKDKGLLNNLSLLPEITKAFHKSSFNDNTPNSLVFDEFLQCVLRLANEMLSRKKKEQYPTQESRVALLFEQLCVVSPLSKISSPPHIKDIISPKRYNNNNNNNMINNSQIPFNRQMNDVSQIRTIFANSAEIATSSSSSRVSHPIKNIEKINNYQDLINQTRNKKQDHHETISAKNNITPAKKLMTTIQKDPSIILPSADHETYTAGHYNSYLEAYIAQQTAQENLNKRQIDYEHTNGNHANQQIISMPFDTNNRYVNNENQRSMGEIVHNDPHAFEYVHPYGNTYASPPRSSVSHFNPHQTPQTIASAPSPGYANFNMQNLEPRPYYGIPANQFNHINPLLFNGDAENYKSPLRALSNEEQQVLARIQQQQYTTLAHVTQQGNHPMYNSTTVQKKRNN</sequence>
<evidence type="ECO:0000256" key="1">
    <source>
        <dbReference type="SAM" id="MobiDB-lite"/>
    </source>
</evidence>
<accession>X6LKU6</accession>
<protein>
    <submittedName>
        <fullName evidence="2">Uncharacterized protein</fullName>
    </submittedName>
</protein>
<comment type="caution">
    <text evidence="2">The sequence shown here is derived from an EMBL/GenBank/DDBJ whole genome shotgun (WGS) entry which is preliminary data.</text>
</comment>
<evidence type="ECO:0000313" key="3">
    <source>
        <dbReference type="Proteomes" id="UP000023152"/>
    </source>
</evidence>
<feature type="compositionally biased region" description="Polar residues" evidence="1">
    <location>
        <begin position="123"/>
        <end position="136"/>
    </location>
</feature>
<dbReference type="AlphaFoldDB" id="X6LKU6"/>
<organism evidence="2 3">
    <name type="scientific">Reticulomyxa filosa</name>
    <dbReference type="NCBI Taxonomy" id="46433"/>
    <lineage>
        <taxon>Eukaryota</taxon>
        <taxon>Sar</taxon>
        <taxon>Rhizaria</taxon>
        <taxon>Retaria</taxon>
        <taxon>Foraminifera</taxon>
        <taxon>Monothalamids</taxon>
        <taxon>Reticulomyxidae</taxon>
        <taxon>Reticulomyxa</taxon>
    </lineage>
</organism>
<feature type="compositionally biased region" description="Polar residues" evidence="1">
    <location>
        <begin position="510"/>
        <end position="529"/>
    </location>
</feature>
<name>X6LKU6_RETFI</name>
<evidence type="ECO:0000313" key="2">
    <source>
        <dbReference type="EMBL" id="ETO01757.1"/>
    </source>
</evidence>
<dbReference type="EMBL" id="ASPP01037483">
    <property type="protein sequence ID" value="ETO01757.1"/>
    <property type="molecule type" value="Genomic_DNA"/>
</dbReference>
<feature type="region of interest" description="Disordered" evidence="1">
    <location>
        <begin position="510"/>
        <end position="533"/>
    </location>
</feature>
<keyword evidence="3" id="KW-1185">Reference proteome</keyword>
<proteinExistence type="predicted"/>
<gene>
    <name evidence="2" type="ORF">RFI_35681</name>
</gene>